<feature type="domain" description="Histidine kinase" evidence="9">
    <location>
        <begin position="371"/>
        <end position="588"/>
    </location>
</feature>
<keyword evidence="13" id="KW-1185">Reference proteome</keyword>
<evidence type="ECO:0000259" key="11">
    <source>
        <dbReference type="PROSITE" id="PS50113"/>
    </source>
</evidence>
<dbReference type="Pfam" id="PF08447">
    <property type="entry name" value="PAS_3"/>
    <property type="match status" value="1"/>
</dbReference>
<feature type="compositionally biased region" description="Polar residues" evidence="8">
    <location>
        <begin position="11"/>
        <end position="30"/>
    </location>
</feature>
<dbReference type="CDD" id="cd00082">
    <property type="entry name" value="HisKA"/>
    <property type="match status" value="1"/>
</dbReference>
<dbReference type="InterPro" id="IPR000014">
    <property type="entry name" value="PAS"/>
</dbReference>
<dbReference type="Gene3D" id="3.30.450.20">
    <property type="entry name" value="PAS domain"/>
    <property type="match status" value="1"/>
</dbReference>
<accession>A0A0S7BI69</accession>
<keyword evidence="7" id="KW-0472">Membrane</keyword>
<dbReference type="Gene3D" id="3.30.565.10">
    <property type="entry name" value="Histidine kinase-like ATPase, C-terminal domain"/>
    <property type="match status" value="1"/>
</dbReference>
<evidence type="ECO:0000256" key="3">
    <source>
        <dbReference type="ARBA" id="ARBA00022553"/>
    </source>
</evidence>
<dbReference type="SUPFAM" id="SSF55781">
    <property type="entry name" value="GAF domain-like"/>
    <property type="match status" value="1"/>
</dbReference>
<dbReference type="FunFam" id="1.10.287.130:FF:000001">
    <property type="entry name" value="Two-component sensor histidine kinase"/>
    <property type="match status" value="1"/>
</dbReference>
<sequence length="597" mass="67480">MKSMKEAIRESQIQTGNASENRKNSPQTGSGEFPAENPKESIQQNWRSLVESELLLNQIVQNIEQVIWLRDNRSGQIVYVSPAFEAVWGRSCDSLYADPFVLIESVHPEDRVQVMVARPHGDHQPFNQAYRILRPDGSLRWIFSRTFLIHNKAGESNYLFCIAQDITDQKQVELALRRTLDRTREQFDLSRKMSLARKSEAVLKAVMSAHELRSSQRAALLFFDNPDVGPTRGVELLATWLSSQTISPWLSESNLYEEPGFWELLQPHRTVVITGISSDPRLTPLVRDFLMEGQIQTIVIFPLVTSGEWRGCLLVYYHQEHPFDHVELRHLKVLVDQAAITLYNLQLLEVEEESRHEAERANEIKTEFLAMITHELRTPLTSIVGFTTTLLAEDVVWEPDEQRDFIQTIQREADRLQELIDHLLVLSRLEAGMLPISQEIHSLHEIMEDALPQLRTLTSGQTFSIHLPANLPPVYVDAKRIAQVLVNLVRNASTYAPQGTEIVITASVRGSFVQMNVSDQGPGIPPAEHKRVFKAFRRGANVEDGSAQGAGLGLAICRGLIEAHGGRIWIKRKTTPGTTMSFTIPLAPSHLPVKSVE</sequence>
<dbReference type="InterPro" id="IPR035965">
    <property type="entry name" value="PAS-like_dom_sf"/>
</dbReference>
<dbReference type="FunFam" id="3.30.565.10:FF:000006">
    <property type="entry name" value="Sensor histidine kinase WalK"/>
    <property type="match status" value="1"/>
</dbReference>
<comment type="catalytic activity">
    <reaction evidence="1">
        <text>ATP + protein L-histidine = ADP + protein N-phospho-L-histidine.</text>
        <dbReference type="EC" id="2.7.13.3"/>
    </reaction>
</comment>
<dbReference type="InterPro" id="IPR001610">
    <property type="entry name" value="PAC"/>
</dbReference>
<protein>
    <recommendedName>
        <fullName evidence="2">histidine kinase</fullName>
        <ecNumber evidence="2">2.7.13.3</ecNumber>
    </recommendedName>
</protein>
<dbReference type="PANTHER" id="PTHR45569:SF1">
    <property type="entry name" value="SENSOR PROTEIN KDPD"/>
    <property type="match status" value="1"/>
</dbReference>
<dbReference type="PROSITE" id="PS50113">
    <property type="entry name" value="PAC"/>
    <property type="match status" value="1"/>
</dbReference>
<dbReference type="SUPFAM" id="SSF55785">
    <property type="entry name" value="PYP-like sensor domain (PAS domain)"/>
    <property type="match status" value="1"/>
</dbReference>
<dbReference type="InterPro" id="IPR003661">
    <property type="entry name" value="HisK_dim/P_dom"/>
</dbReference>
<dbReference type="CDD" id="cd00130">
    <property type="entry name" value="PAS"/>
    <property type="match status" value="1"/>
</dbReference>
<dbReference type="Gene3D" id="3.30.450.40">
    <property type="match status" value="1"/>
</dbReference>
<evidence type="ECO:0000256" key="7">
    <source>
        <dbReference type="ARBA" id="ARBA00023136"/>
    </source>
</evidence>
<feature type="region of interest" description="Disordered" evidence="8">
    <location>
        <begin position="1"/>
        <end position="40"/>
    </location>
</feature>
<dbReference type="SMART" id="SM00387">
    <property type="entry name" value="HATPase_c"/>
    <property type="match status" value="1"/>
</dbReference>
<dbReference type="PRINTS" id="PR00344">
    <property type="entry name" value="BCTRLSENSOR"/>
</dbReference>
<dbReference type="AlphaFoldDB" id="A0A0S7BI69"/>
<dbReference type="SMART" id="SM00086">
    <property type="entry name" value="PAC"/>
    <property type="match status" value="1"/>
</dbReference>
<dbReference type="PROSITE" id="PS50112">
    <property type="entry name" value="PAS"/>
    <property type="match status" value="1"/>
</dbReference>
<dbReference type="InterPro" id="IPR036890">
    <property type="entry name" value="HATPase_C_sf"/>
</dbReference>
<dbReference type="EMBL" id="DF967972">
    <property type="protein sequence ID" value="GAP13585.1"/>
    <property type="molecule type" value="Genomic_DNA"/>
</dbReference>
<dbReference type="SUPFAM" id="SSF47384">
    <property type="entry name" value="Homodimeric domain of signal transducing histidine kinase"/>
    <property type="match status" value="1"/>
</dbReference>
<dbReference type="Pfam" id="PF13185">
    <property type="entry name" value="GAF_2"/>
    <property type="match status" value="1"/>
</dbReference>
<dbReference type="GO" id="GO:0005886">
    <property type="term" value="C:plasma membrane"/>
    <property type="evidence" value="ECO:0007669"/>
    <property type="project" value="TreeGrafter"/>
</dbReference>
<keyword evidence="3" id="KW-0597">Phosphoprotein</keyword>
<dbReference type="GO" id="GO:0000155">
    <property type="term" value="F:phosphorelay sensor kinase activity"/>
    <property type="evidence" value="ECO:0007669"/>
    <property type="project" value="InterPro"/>
</dbReference>
<evidence type="ECO:0000259" key="9">
    <source>
        <dbReference type="PROSITE" id="PS50109"/>
    </source>
</evidence>
<evidence type="ECO:0000256" key="1">
    <source>
        <dbReference type="ARBA" id="ARBA00000085"/>
    </source>
</evidence>
<dbReference type="InterPro" id="IPR005467">
    <property type="entry name" value="His_kinase_dom"/>
</dbReference>
<dbReference type="NCBIfam" id="TIGR00229">
    <property type="entry name" value="sensory_box"/>
    <property type="match status" value="1"/>
</dbReference>
<dbReference type="InterPro" id="IPR003018">
    <property type="entry name" value="GAF"/>
</dbReference>
<proteinExistence type="predicted"/>
<evidence type="ECO:0000256" key="2">
    <source>
        <dbReference type="ARBA" id="ARBA00012438"/>
    </source>
</evidence>
<dbReference type="InterPro" id="IPR036097">
    <property type="entry name" value="HisK_dim/P_sf"/>
</dbReference>
<evidence type="ECO:0000259" key="10">
    <source>
        <dbReference type="PROSITE" id="PS50112"/>
    </source>
</evidence>
<organism evidence="12">
    <name type="scientific">Longilinea arvoryzae</name>
    <dbReference type="NCBI Taxonomy" id="360412"/>
    <lineage>
        <taxon>Bacteria</taxon>
        <taxon>Bacillati</taxon>
        <taxon>Chloroflexota</taxon>
        <taxon>Anaerolineae</taxon>
        <taxon>Anaerolineales</taxon>
        <taxon>Anaerolineaceae</taxon>
        <taxon>Longilinea</taxon>
    </lineage>
</organism>
<dbReference type="SUPFAM" id="SSF55874">
    <property type="entry name" value="ATPase domain of HSP90 chaperone/DNA topoisomerase II/histidine kinase"/>
    <property type="match status" value="1"/>
</dbReference>
<dbReference type="Proteomes" id="UP000055060">
    <property type="component" value="Unassembled WGS sequence"/>
</dbReference>
<dbReference type="CDD" id="cd00075">
    <property type="entry name" value="HATPase"/>
    <property type="match status" value="1"/>
</dbReference>
<evidence type="ECO:0000313" key="12">
    <source>
        <dbReference type="EMBL" id="GAP13585.1"/>
    </source>
</evidence>
<feature type="domain" description="PAC" evidence="11">
    <location>
        <begin position="126"/>
        <end position="178"/>
    </location>
</feature>
<evidence type="ECO:0000256" key="5">
    <source>
        <dbReference type="ARBA" id="ARBA00022777"/>
    </source>
</evidence>
<dbReference type="SMART" id="SM00091">
    <property type="entry name" value="PAS"/>
    <property type="match status" value="1"/>
</dbReference>
<dbReference type="Gene3D" id="1.10.287.130">
    <property type="match status" value="1"/>
</dbReference>
<keyword evidence="6" id="KW-0902">Two-component regulatory system</keyword>
<dbReference type="InterPro" id="IPR013655">
    <property type="entry name" value="PAS_fold_3"/>
</dbReference>
<dbReference type="InterPro" id="IPR052023">
    <property type="entry name" value="Histidine_kinase_KdpD"/>
</dbReference>
<dbReference type="PROSITE" id="PS50109">
    <property type="entry name" value="HIS_KIN"/>
    <property type="match status" value="1"/>
</dbReference>
<dbReference type="InterPro" id="IPR003594">
    <property type="entry name" value="HATPase_dom"/>
</dbReference>
<evidence type="ECO:0000313" key="13">
    <source>
        <dbReference type="Proteomes" id="UP000055060"/>
    </source>
</evidence>
<dbReference type="OrthoDB" id="138599at2"/>
<reference evidence="12" key="1">
    <citation type="submission" date="2015-07" db="EMBL/GenBank/DDBJ databases">
        <title>Draft Genome Sequences of Anaerolinea thermolimosa IMO-1, Bellilinea caldifistulae GOMI-1, Leptolinea tardivitalis YMTK-2, Levilinea saccharolytica KIBI-1,Longilinea arvoryzae KOME-1, Previously Described as Members of the Anaerolineaceae (Chloroflexi).</title>
        <authorList>
            <person name="Sekiguchi Y."/>
            <person name="Ohashi A."/>
            <person name="Matsuura N."/>
            <person name="Tourlousse M.D."/>
        </authorList>
    </citation>
    <scope>NUCLEOTIDE SEQUENCE [LARGE SCALE GENOMIC DNA]</scope>
    <source>
        <strain evidence="12">KOME-1</strain>
    </source>
</reference>
<dbReference type="InterPro" id="IPR029016">
    <property type="entry name" value="GAF-like_dom_sf"/>
</dbReference>
<dbReference type="EC" id="2.7.13.3" evidence="2"/>
<dbReference type="STRING" id="360412.LARV_01340"/>
<dbReference type="InterPro" id="IPR004358">
    <property type="entry name" value="Sig_transdc_His_kin-like_C"/>
</dbReference>
<dbReference type="Pfam" id="PF00512">
    <property type="entry name" value="HisKA"/>
    <property type="match status" value="1"/>
</dbReference>
<evidence type="ECO:0000256" key="8">
    <source>
        <dbReference type="SAM" id="MobiDB-lite"/>
    </source>
</evidence>
<dbReference type="SMART" id="SM00388">
    <property type="entry name" value="HisKA"/>
    <property type="match status" value="1"/>
</dbReference>
<dbReference type="Pfam" id="PF02518">
    <property type="entry name" value="HATPase_c"/>
    <property type="match status" value="1"/>
</dbReference>
<name>A0A0S7BI69_9CHLR</name>
<keyword evidence="5" id="KW-0418">Kinase</keyword>
<dbReference type="SMART" id="SM00065">
    <property type="entry name" value="GAF"/>
    <property type="match status" value="1"/>
</dbReference>
<gene>
    <name evidence="12" type="ORF">LARV_01340</name>
</gene>
<evidence type="ECO:0000256" key="4">
    <source>
        <dbReference type="ARBA" id="ARBA00022679"/>
    </source>
</evidence>
<dbReference type="InterPro" id="IPR000700">
    <property type="entry name" value="PAS-assoc_C"/>
</dbReference>
<evidence type="ECO:0000256" key="6">
    <source>
        <dbReference type="ARBA" id="ARBA00023012"/>
    </source>
</evidence>
<dbReference type="PANTHER" id="PTHR45569">
    <property type="entry name" value="SENSOR PROTEIN KDPD"/>
    <property type="match status" value="1"/>
</dbReference>
<keyword evidence="4" id="KW-0808">Transferase</keyword>
<feature type="domain" description="PAS" evidence="10">
    <location>
        <begin position="52"/>
        <end position="111"/>
    </location>
</feature>